<dbReference type="AlphaFoldDB" id="A0A8H3J3I5"/>
<evidence type="ECO:0000256" key="1">
    <source>
        <dbReference type="SAM" id="MobiDB-lite"/>
    </source>
</evidence>
<dbReference type="Proteomes" id="UP000664521">
    <property type="component" value="Unassembled WGS sequence"/>
</dbReference>
<evidence type="ECO:0000313" key="2">
    <source>
        <dbReference type="EMBL" id="CAF9940047.1"/>
    </source>
</evidence>
<feature type="compositionally biased region" description="Polar residues" evidence="1">
    <location>
        <begin position="164"/>
        <end position="175"/>
    </location>
</feature>
<comment type="caution">
    <text evidence="2">The sequence shown here is derived from an EMBL/GenBank/DDBJ whole genome shotgun (WGS) entry which is preliminary data.</text>
</comment>
<feature type="region of interest" description="Disordered" evidence="1">
    <location>
        <begin position="128"/>
        <end position="213"/>
    </location>
</feature>
<feature type="compositionally biased region" description="Basic and acidic residues" evidence="1">
    <location>
        <begin position="148"/>
        <end position="163"/>
    </location>
</feature>
<organism evidence="2 3">
    <name type="scientific">Heterodermia speciosa</name>
    <dbReference type="NCBI Taxonomy" id="116794"/>
    <lineage>
        <taxon>Eukaryota</taxon>
        <taxon>Fungi</taxon>
        <taxon>Dikarya</taxon>
        <taxon>Ascomycota</taxon>
        <taxon>Pezizomycotina</taxon>
        <taxon>Lecanoromycetes</taxon>
        <taxon>OSLEUM clade</taxon>
        <taxon>Lecanoromycetidae</taxon>
        <taxon>Caliciales</taxon>
        <taxon>Physciaceae</taxon>
        <taxon>Heterodermia</taxon>
    </lineage>
</organism>
<accession>A0A8H3J3I5</accession>
<name>A0A8H3J3I5_9LECA</name>
<feature type="compositionally biased region" description="Low complexity" evidence="1">
    <location>
        <begin position="183"/>
        <end position="194"/>
    </location>
</feature>
<evidence type="ECO:0000313" key="3">
    <source>
        <dbReference type="Proteomes" id="UP000664521"/>
    </source>
</evidence>
<feature type="compositionally biased region" description="Basic and acidic residues" evidence="1">
    <location>
        <begin position="72"/>
        <end position="85"/>
    </location>
</feature>
<feature type="region of interest" description="Disordered" evidence="1">
    <location>
        <begin position="63"/>
        <end position="88"/>
    </location>
</feature>
<dbReference type="OrthoDB" id="5474757at2759"/>
<proteinExistence type="predicted"/>
<sequence length="275" mass="31025">MLRFFKGPLPGQWPLLHKQPPIGLLAIFRFLYGQHTHAELAATTANNFSDSCQANDERVTQDEISATSIHTDNARSGHRSDESRQNVDSPIQNLSQLCDKILAAENQDVVEAASERISVGAEKENIEELTRQDVREQGEEEATSADEACEKQDSRPESEEERQAQSFDKATTSELSRQRKSLARAQSSTASASSRKLKKKRNINSFGSSSNKRQKRFMTADVKKFNRKNIFVFFQQTTLISKNFHQSEDIYGTFSKRCSIDDSATTATDTSLFRY</sequence>
<keyword evidence="3" id="KW-1185">Reference proteome</keyword>
<reference evidence="2" key="1">
    <citation type="submission" date="2021-03" db="EMBL/GenBank/DDBJ databases">
        <authorList>
            <person name="Tagirdzhanova G."/>
        </authorList>
    </citation>
    <scope>NUCLEOTIDE SEQUENCE</scope>
</reference>
<dbReference type="EMBL" id="CAJPDS010000143">
    <property type="protein sequence ID" value="CAF9940047.1"/>
    <property type="molecule type" value="Genomic_DNA"/>
</dbReference>
<feature type="compositionally biased region" description="Basic and acidic residues" evidence="1">
    <location>
        <begin position="128"/>
        <end position="137"/>
    </location>
</feature>
<gene>
    <name evidence="2" type="ORF">HETSPECPRED_002144</name>
</gene>
<protein>
    <submittedName>
        <fullName evidence="2">Uncharacterized protein</fullName>
    </submittedName>
</protein>